<name>A0A8J5J3R8_9STRA</name>
<accession>A0A8J5J3R8</accession>
<organism evidence="1 2">
    <name type="scientific">Phytophthora aleatoria</name>
    <dbReference type="NCBI Taxonomy" id="2496075"/>
    <lineage>
        <taxon>Eukaryota</taxon>
        <taxon>Sar</taxon>
        <taxon>Stramenopiles</taxon>
        <taxon>Oomycota</taxon>
        <taxon>Peronosporomycetes</taxon>
        <taxon>Peronosporales</taxon>
        <taxon>Peronosporaceae</taxon>
        <taxon>Phytophthora</taxon>
    </lineage>
</organism>
<dbReference type="AlphaFoldDB" id="A0A8J5J3R8"/>
<dbReference type="EMBL" id="JAENGY010000835">
    <property type="protein sequence ID" value="KAG6955959.1"/>
    <property type="molecule type" value="Genomic_DNA"/>
</dbReference>
<comment type="caution">
    <text evidence="1">The sequence shown here is derived from an EMBL/GenBank/DDBJ whole genome shotgun (WGS) entry which is preliminary data.</text>
</comment>
<evidence type="ECO:0000313" key="2">
    <source>
        <dbReference type="Proteomes" id="UP000709295"/>
    </source>
</evidence>
<proteinExistence type="predicted"/>
<reference evidence="1" key="1">
    <citation type="submission" date="2021-01" db="EMBL/GenBank/DDBJ databases">
        <title>Phytophthora aleatoria, a newly-described species from Pinus radiata is distinct from Phytophthora cactorum isolates based on comparative genomics.</title>
        <authorList>
            <person name="Mcdougal R."/>
            <person name="Panda P."/>
            <person name="Williams N."/>
            <person name="Studholme D.J."/>
        </authorList>
    </citation>
    <scope>NUCLEOTIDE SEQUENCE</scope>
    <source>
        <strain evidence="1">NZFS 4037</strain>
    </source>
</reference>
<dbReference type="Proteomes" id="UP000709295">
    <property type="component" value="Unassembled WGS sequence"/>
</dbReference>
<keyword evidence="2" id="KW-1185">Reference proteome</keyword>
<sequence length="102" mass="11501">MRGDSPGETVTLLIYEYGVAITETQDILAFRQACIRPEQTDRANATAENYLREVVARLRAERGGVRSKQKPLYGECGAITPRETSINLQQHYPTGSSQRMWL</sequence>
<protein>
    <submittedName>
        <fullName evidence="1">Uncharacterized protein</fullName>
    </submittedName>
</protein>
<evidence type="ECO:0000313" key="1">
    <source>
        <dbReference type="EMBL" id="KAG6955959.1"/>
    </source>
</evidence>
<gene>
    <name evidence="1" type="ORF">JG688_00011665</name>
</gene>